<evidence type="ECO:0000256" key="1">
    <source>
        <dbReference type="ARBA" id="ARBA00006642"/>
    </source>
</evidence>
<dbReference type="GO" id="GO:0051287">
    <property type="term" value="F:NAD binding"/>
    <property type="evidence" value="ECO:0007669"/>
    <property type="project" value="UniProtKB-UniRule"/>
</dbReference>
<comment type="subcellular location">
    <subcellularLocation>
        <location evidence="12">Cytoplasm</location>
    </subcellularLocation>
</comment>
<evidence type="ECO:0000256" key="10">
    <source>
        <dbReference type="ARBA" id="ARBA00049080"/>
    </source>
</evidence>
<comment type="function">
    <text evidence="12">Catalyzes the conversion of 4-hydroxy-tetrahydrodipicolinate (HTPA) to tetrahydrodipicolinate.</text>
</comment>
<evidence type="ECO:0000256" key="2">
    <source>
        <dbReference type="ARBA" id="ARBA00022605"/>
    </source>
</evidence>
<evidence type="ECO:0000256" key="11">
    <source>
        <dbReference type="ARBA" id="ARBA00049396"/>
    </source>
</evidence>
<keyword evidence="12" id="KW-0963">Cytoplasm</keyword>
<keyword evidence="2 12" id="KW-0028">Amino-acid biosynthesis</keyword>
<feature type="binding site" evidence="12">
    <location>
        <begin position="8"/>
        <end position="13"/>
    </location>
    <ligand>
        <name>NAD(+)</name>
        <dbReference type="ChEBI" id="CHEBI:57540"/>
    </ligand>
</feature>
<comment type="caution">
    <text evidence="12">Was originally thought to be a dihydrodipicolinate reductase (DHDPR), catalyzing the conversion of dihydrodipicolinate to tetrahydrodipicolinate. However, it was shown in E.coli that the substrate of the enzymatic reaction is not dihydrodipicolinate (DHDP) but in fact (2S,4S)-4-hydroxy-2,3,4,5-tetrahydrodipicolinic acid (HTPA), the product released by the DapA-catalyzed reaction.</text>
</comment>
<keyword evidence="7 12" id="KW-0457">Lysine biosynthesis</keyword>
<dbReference type="Pfam" id="PF01113">
    <property type="entry name" value="DapB_N"/>
    <property type="match status" value="1"/>
</dbReference>
<dbReference type="InterPro" id="IPR022663">
    <property type="entry name" value="DapB_C"/>
</dbReference>
<evidence type="ECO:0000256" key="8">
    <source>
        <dbReference type="ARBA" id="ARBA00037922"/>
    </source>
</evidence>
<name>A0A9D0YU54_9FIRM</name>
<feature type="domain" description="Dihydrodipicolinate reductase C-terminal" evidence="14">
    <location>
        <begin position="107"/>
        <end position="220"/>
    </location>
</feature>
<dbReference type="CDD" id="cd02274">
    <property type="entry name" value="DHDPR_N"/>
    <property type="match status" value="1"/>
</dbReference>
<feature type="domain" description="Dihydrodipicolinate reductase N-terminal" evidence="13">
    <location>
        <begin position="5"/>
        <end position="103"/>
    </location>
</feature>
<dbReference type="AlphaFoldDB" id="A0A9D0YU54"/>
<evidence type="ECO:0000259" key="14">
    <source>
        <dbReference type="Pfam" id="PF05173"/>
    </source>
</evidence>
<comment type="similarity">
    <text evidence="1 12">Belongs to the DapB family.</text>
</comment>
<dbReference type="SUPFAM" id="SSF51735">
    <property type="entry name" value="NAD(P)-binding Rossmann-fold domains"/>
    <property type="match status" value="1"/>
</dbReference>
<dbReference type="HAMAP" id="MF_00102">
    <property type="entry name" value="DapB"/>
    <property type="match status" value="1"/>
</dbReference>
<comment type="pathway">
    <text evidence="8 12">Amino-acid biosynthesis; L-lysine biosynthesis via DAP pathway; (S)-tetrahydrodipicolinate from L-aspartate: step 4/4.</text>
</comment>
<proteinExistence type="inferred from homology"/>
<comment type="catalytic activity">
    <reaction evidence="11 12">
        <text>(S)-2,3,4,5-tetrahydrodipicolinate + NAD(+) + H2O = (2S,4S)-4-hydroxy-2,3,4,5-tetrahydrodipicolinate + NADH + H(+)</text>
        <dbReference type="Rhea" id="RHEA:35323"/>
        <dbReference type="ChEBI" id="CHEBI:15377"/>
        <dbReference type="ChEBI" id="CHEBI:15378"/>
        <dbReference type="ChEBI" id="CHEBI:16845"/>
        <dbReference type="ChEBI" id="CHEBI:57540"/>
        <dbReference type="ChEBI" id="CHEBI:57945"/>
        <dbReference type="ChEBI" id="CHEBI:67139"/>
        <dbReference type="EC" id="1.17.1.8"/>
    </reaction>
</comment>
<keyword evidence="4 12" id="KW-0220">Diaminopimelate biosynthesis</keyword>
<reference evidence="15" key="2">
    <citation type="journal article" date="2021" name="PeerJ">
        <title>Extensive microbial diversity within the chicken gut microbiome revealed by metagenomics and culture.</title>
        <authorList>
            <person name="Gilroy R."/>
            <person name="Ravi A."/>
            <person name="Getino M."/>
            <person name="Pursley I."/>
            <person name="Horton D.L."/>
            <person name="Alikhan N.F."/>
            <person name="Baker D."/>
            <person name="Gharbi K."/>
            <person name="Hall N."/>
            <person name="Watson M."/>
            <person name="Adriaenssens E.M."/>
            <person name="Foster-Nyarko E."/>
            <person name="Jarju S."/>
            <person name="Secka A."/>
            <person name="Antonio M."/>
            <person name="Oren A."/>
            <person name="Chaudhuri R.R."/>
            <person name="La Ragione R."/>
            <person name="Hildebrand F."/>
            <person name="Pallen M.J."/>
        </authorList>
    </citation>
    <scope>NUCLEOTIDE SEQUENCE</scope>
    <source>
        <strain evidence="15">ChiHile30-977</strain>
    </source>
</reference>
<feature type="binding site" evidence="12">
    <location>
        <begin position="144"/>
        <end position="145"/>
    </location>
    <ligand>
        <name>(S)-2,3,4,5-tetrahydrodipicolinate</name>
        <dbReference type="ChEBI" id="CHEBI:16845"/>
    </ligand>
</feature>
<feature type="binding site" evidence="12">
    <location>
        <begin position="101"/>
        <end position="104"/>
    </location>
    <ligand>
        <name>NAD(+)</name>
        <dbReference type="ChEBI" id="CHEBI:57540"/>
    </ligand>
</feature>
<evidence type="ECO:0000256" key="7">
    <source>
        <dbReference type="ARBA" id="ARBA00023154"/>
    </source>
</evidence>
<dbReference type="GO" id="GO:0005829">
    <property type="term" value="C:cytosol"/>
    <property type="evidence" value="ECO:0007669"/>
    <property type="project" value="TreeGrafter"/>
</dbReference>
<keyword evidence="5 12" id="KW-0560">Oxidoreductase</keyword>
<feature type="binding site" evidence="12">
    <location>
        <position position="135"/>
    </location>
    <ligand>
        <name>(S)-2,3,4,5-tetrahydrodipicolinate</name>
        <dbReference type="ChEBI" id="CHEBI:16845"/>
    </ligand>
</feature>
<evidence type="ECO:0000313" key="16">
    <source>
        <dbReference type="Proteomes" id="UP000886819"/>
    </source>
</evidence>
<comment type="caution">
    <text evidence="12">Lacks conserved residue(s) required for the propagation of feature annotation.</text>
</comment>
<feature type="active site" description="Proton donor/acceptor" evidence="12">
    <location>
        <position position="134"/>
    </location>
</feature>
<evidence type="ECO:0000259" key="13">
    <source>
        <dbReference type="Pfam" id="PF01113"/>
    </source>
</evidence>
<dbReference type="Proteomes" id="UP000886819">
    <property type="component" value="Unassembled WGS sequence"/>
</dbReference>
<feature type="binding site" evidence="12">
    <location>
        <position position="47"/>
    </location>
    <ligand>
        <name>NADP(+)</name>
        <dbReference type="ChEBI" id="CHEBI:58349"/>
    </ligand>
</feature>
<evidence type="ECO:0000256" key="12">
    <source>
        <dbReference type="HAMAP-Rule" id="MF_00102"/>
    </source>
</evidence>
<dbReference type="GO" id="GO:0019877">
    <property type="term" value="P:diaminopimelate biosynthetic process"/>
    <property type="evidence" value="ECO:0007669"/>
    <property type="project" value="UniProtKB-UniRule"/>
</dbReference>
<comment type="catalytic activity">
    <reaction evidence="10 12">
        <text>(S)-2,3,4,5-tetrahydrodipicolinate + NADP(+) + H2O = (2S,4S)-4-hydroxy-2,3,4,5-tetrahydrodipicolinate + NADPH + H(+)</text>
        <dbReference type="Rhea" id="RHEA:35331"/>
        <dbReference type="ChEBI" id="CHEBI:15377"/>
        <dbReference type="ChEBI" id="CHEBI:15378"/>
        <dbReference type="ChEBI" id="CHEBI:16845"/>
        <dbReference type="ChEBI" id="CHEBI:57783"/>
        <dbReference type="ChEBI" id="CHEBI:58349"/>
        <dbReference type="ChEBI" id="CHEBI:67139"/>
        <dbReference type="EC" id="1.17.1.8"/>
    </reaction>
</comment>
<protein>
    <recommendedName>
        <fullName evidence="9 12">4-hydroxy-tetrahydrodipicolinate reductase</fullName>
        <shortName evidence="12">HTPA reductase</shortName>
        <ecNumber evidence="9 12">1.17.1.8</ecNumber>
    </recommendedName>
</protein>
<accession>A0A9D0YU54</accession>
<dbReference type="EMBL" id="DVFI01000026">
    <property type="protein sequence ID" value="HIQ62321.1"/>
    <property type="molecule type" value="Genomic_DNA"/>
</dbReference>
<evidence type="ECO:0000256" key="6">
    <source>
        <dbReference type="ARBA" id="ARBA00023027"/>
    </source>
</evidence>
<dbReference type="InterPro" id="IPR023940">
    <property type="entry name" value="DHDPR_bac"/>
</dbReference>
<gene>
    <name evidence="12" type="primary">dapB</name>
    <name evidence="15" type="ORF">IAA66_01880</name>
</gene>
<evidence type="ECO:0000256" key="9">
    <source>
        <dbReference type="ARBA" id="ARBA00038983"/>
    </source>
</evidence>
<dbReference type="InterPro" id="IPR000846">
    <property type="entry name" value="DapB_N"/>
</dbReference>
<dbReference type="InterPro" id="IPR036291">
    <property type="entry name" value="NAD(P)-bd_dom_sf"/>
</dbReference>
<evidence type="ECO:0000256" key="5">
    <source>
        <dbReference type="ARBA" id="ARBA00023002"/>
    </source>
</evidence>
<comment type="caution">
    <text evidence="15">The sequence shown here is derived from an EMBL/GenBank/DDBJ whole genome shotgun (WGS) entry which is preliminary data.</text>
</comment>
<dbReference type="GO" id="GO:0008839">
    <property type="term" value="F:4-hydroxy-tetrahydrodipicolinate reductase"/>
    <property type="evidence" value="ECO:0007669"/>
    <property type="project" value="UniProtKB-EC"/>
</dbReference>
<feature type="active site" description="Proton donor" evidence="12">
    <location>
        <position position="138"/>
    </location>
</feature>
<dbReference type="Gene3D" id="3.40.50.720">
    <property type="entry name" value="NAD(P)-binding Rossmann-like Domain"/>
    <property type="match status" value="1"/>
</dbReference>
<reference evidence="15" key="1">
    <citation type="submission" date="2020-10" db="EMBL/GenBank/DDBJ databases">
        <authorList>
            <person name="Gilroy R."/>
        </authorList>
    </citation>
    <scope>NUCLEOTIDE SEQUENCE</scope>
    <source>
        <strain evidence="15">ChiHile30-977</strain>
    </source>
</reference>
<dbReference type="Pfam" id="PF05173">
    <property type="entry name" value="DapB_C"/>
    <property type="match status" value="1"/>
</dbReference>
<dbReference type="GO" id="GO:0009089">
    <property type="term" value="P:lysine biosynthetic process via diaminopimelate"/>
    <property type="evidence" value="ECO:0007669"/>
    <property type="project" value="UniProtKB-UniRule"/>
</dbReference>
<comment type="subunit">
    <text evidence="12">Homotetramer.</text>
</comment>
<evidence type="ECO:0000256" key="4">
    <source>
        <dbReference type="ARBA" id="ARBA00022915"/>
    </source>
</evidence>
<dbReference type="PIRSF" id="PIRSF000161">
    <property type="entry name" value="DHPR"/>
    <property type="match status" value="1"/>
</dbReference>
<keyword evidence="6 12" id="KW-0520">NAD</keyword>
<dbReference type="EC" id="1.17.1.8" evidence="9 12"/>
<dbReference type="PANTHER" id="PTHR20836">
    <property type="entry name" value="DIHYDRODIPICOLINATE REDUCTASE"/>
    <property type="match status" value="1"/>
</dbReference>
<dbReference type="PANTHER" id="PTHR20836:SF0">
    <property type="entry name" value="4-HYDROXY-TETRAHYDRODIPICOLINATE REDUCTASE 1, CHLOROPLASTIC-RELATED"/>
    <property type="match status" value="1"/>
</dbReference>
<dbReference type="GO" id="GO:0050661">
    <property type="term" value="F:NADP binding"/>
    <property type="evidence" value="ECO:0007669"/>
    <property type="project" value="UniProtKB-UniRule"/>
</dbReference>
<keyword evidence="3 12" id="KW-0521">NADP</keyword>
<organism evidence="15 16">
    <name type="scientific">Candidatus Avichristensenella intestinipullorum</name>
    <dbReference type="NCBI Taxonomy" id="2840693"/>
    <lineage>
        <taxon>Bacteria</taxon>
        <taxon>Bacillati</taxon>
        <taxon>Bacillota</taxon>
        <taxon>Clostridia</taxon>
        <taxon>Candidatus Avichristensenella</taxon>
    </lineage>
</organism>
<feature type="binding site" evidence="12">
    <location>
        <begin position="77"/>
        <end position="79"/>
    </location>
    <ligand>
        <name>NAD(+)</name>
        <dbReference type="ChEBI" id="CHEBI:57540"/>
    </ligand>
</feature>
<dbReference type="SUPFAM" id="SSF55347">
    <property type="entry name" value="Glyceraldehyde-3-phosphate dehydrogenase-like, C-terminal domain"/>
    <property type="match status" value="1"/>
</dbReference>
<sequence>MILAALAGASGRMGMAVQSLLPATPDISLCARIDPALGTSFAGCAARPDVVIDFSTPRALEEELAFCVRKGAALVLATTGHPPQARAMLEEAAAHIAVFHSANLSYGAYVLGRLAAQARRMLGDGYDAAIVERHHRGKRDAPSGTAQQLAQAMGMSGMPTLSVRGGGLVGVHEVGFYGPMDTLTLKHDALDRRLFARGALEAARWLVACAPGLYGMEDWLSTCDAR</sequence>
<evidence type="ECO:0000313" key="15">
    <source>
        <dbReference type="EMBL" id="HIQ62321.1"/>
    </source>
</evidence>
<dbReference type="GO" id="GO:0016726">
    <property type="term" value="F:oxidoreductase activity, acting on CH or CH2 groups, NAD or NADP as acceptor"/>
    <property type="evidence" value="ECO:0007669"/>
    <property type="project" value="UniProtKB-UniRule"/>
</dbReference>
<dbReference type="Gene3D" id="3.30.360.10">
    <property type="entry name" value="Dihydrodipicolinate Reductase, domain 2"/>
    <property type="match status" value="1"/>
</dbReference>
<evidence type="ECO:0000256" key="3">
    <source>
        <dbReference type="ARBA" id="ARBA00022857"/>
    </source>
</evidence>